<comment type="function">
    <text evidence="6">Methylates the ribose at the nucleotide 34 wobble position in the two leucyl isoacceptors tRNA(Leu)(CmAA) and tRNA(Leu)(cmnm5UmAA). Catalyzes the methyl transfer from S-adenosyl-L-methionine to the 2'-OH of the wobble nucleotide.</text>
</comment>
<comment type="caution">
    <text evidence="9">The sequence shown here is derived from an EMBL/GenBank/DDBJ whole genome shotgun (WGS) entry which is preliminary data.</text>
</comment>
<evidence type="ECO:0000256" key="7">
    <source>
        <dbReference type="PIRSR" id="PIRSR029256-1"/>
    </source>
</evidence>
<dbReference type="Proteomes" id="UP000019460">
    <property type="component" value="Unassembled WGS sequence"/>
</dbReference>
<dbReference type="GO" id="GO:0005737">
    <property type="term" value="C:cytoplasm"/>
    <property type="evidence" value="ECO:0007669"/>
    <property type="project" value="UniProtKB-SubCell"/>
</dbReference>
<dbReference type="EC" id="2.1.1.207" evidence="6"/>
<keyword evidence="2 6" id="KW-0489">Methyltransferase</keyword>
<comment type="subunit">
    <text evidence="6">Homodimer.</text>
</comment>
<evidence type="ECO:0000256" key="6">
    <source>
        <dbReference type="HAMAP-Rule" id="MF_01885"/>
    </source>
</evidence>
<keyword evidence="1 6" id="KW-0963">Cytoplasm</keyword>
<feature type="domain" description="tRNA/rRNA methyltransferase SpoU type" evidence="8">
    <location>
        <begin position="3"/>
        <end position="142"/>
    </location>
</feature>
<keyword evidence="4 6" id="KW-0949">S-adenosyl-L-methionine</keyword>
<dbReference type="PANTHER" id="PTHR42971:SF1">
    <property type="entry name" value="TRNA (CYTIDINE(34)-2'-O)-METHYLTRANSFERASE"/>
    <property type="match status" value="1"/>
</dbReference>
<dbReference type="eggNOG" id="COG0219">
    <property type="taxonomic scope" value="Bacteria"/>
</dbReference>
<dbReference type="InterPro" id="IPR016914">
    <property type="entry name" value="TrmL"/>
</dbReference>
<accession>W9W3I3</accession>
<dbReference type="Gene3D" id="3.40.1280.10">
    <property type="match status" value="1"/>
</dbReference>
<comment type="catalytic activity">
    <reaction evidence="6">
        <text>5-carboxymethylaminomethyluridine(34) in tRNA(Leu) + S-adenosyl-L-methionine = 5-carboxymethylaminomethyl-2'-O-methyluridine(34) in tRNA(Leu) + S-adenosyl-L-homocysteine + H(+)</text>
        <dbReference type="Rhea" id="RHEA:43088"/>
        <dbReference type="Rhea" id="RHEA-COMP:10333"/>
        <dbReference type="Rhea" id="RHEA-COMP:10334"/>
        <dbReference type="ChEBI" id="CHEBI:15378"/>
        <dbReference type="ChEBI" id="CHEBI:57856"/>
        <dbReference type="ChEBI" id="CHEBI:59789"/>
        <dbReference type="ChEBI" id="CHEBI:74508"/>
        <dbReference type="ChEBI" id="CHEBI:74511"/>
        <dbReference type="EC" id="2.1.1.207"/>
    </reaction>
</comment>
<dbReference type="GO" id="GO:0002132">
    <property type="term" value="P:wobble position uridine ribose methylation"/>
    <property type="evidence" value="ECO:0007669"/>
    <property type="project" value="TreeGrafter"/>
</dbReference>
<dbReference type="CDD" id="cd18094">
    <property type="entry name" value="SpoU-like_TrmL"/>
    <property type="match status" value="1"/>
</dbReference>
<dbReference type="GO" id="GO:0141102">
    <property type="term" value="F:tRNA (5-carboxymethylaminomethyluridine(34)-2'-O)-methyltransferase activity"/>
    <property type="evidence" value="ECO:0007669"/>
    <property type="project" value="RHEA"/>
</dbReference>
<evidence type="ECO:0000259" key="8">
    <source>
        <dbReference type="Pfam" id="PF00588"/>
    </source>
</evidence>
<evidence type="ECO:0000313" key="9">
    <source>
        <dbReference type="EMBL" id="EXJ17125.1"/>
    </source>
</evidence>
<organism evidence="9 10">
    <name type="scientific">Imhoffiella purpurea</name>
    <dbReference type="NCBI Taxonomy" id="1249627"/>
    <lineage>
        <taxon>Bacteria</taxon>
        <taxon>Pseudomonadati</taxon>
        <taxon>Pseudomonadota</taxon>
        <taxon>Gammaproteobacteria</taxon>
        <taxon>Chromatiales</taxon>
        <taxon>Chromatiaceae</taxon>
        <taxon>Imhoffiella</taxon>
    </lineage>
</organism>
<proteinExistence type="inferred from homology"/>
<reference evidence="9 10" key="1">
    <citation type="submission" date="2012-11" db="EMBL/GenBank/DDBJ databases">
        <title>Genome assembly of Thiorhodococcus sp. AK35.</title>
        <authorList>
            <person name="Nupur N."/>
            <person name="Khatri I."/>
            <person name="Subramanian S."/>
            <person name="Pinnaka A."/>
        </authorList>
    </citation>
    <scope>NUCLEOTIDE SEQUENCE [LARGE SCALE GENOMIC DNA]</scope>
    <source>
        <strain evidence="9 10">AK35</strain>
    </source>
</reference>
<comment type="similarity">
    <text evidence="6">Belongs to the class IV-like SAM-binding methyltransferase superfamily. RNA methyltransferase TrmH family. TrmL subfamily.</text>
</comment>
<dbReference type="EMBL" id="AONC01000002">
    <property type="protein sequence ID" value="EXJ17125.1"/>
    <property type="molecule type" value="Genomic_DNA"/>
</dbReference>
<dbReference type="InterPro" id="IPR029028">
    <property type="entry name" value="Alpha/beta_knot_MTases"/>
</dbReference>
<dbReference type="Pfam" id="PF00588">
    <property type="entry name" value="SpoU_methylase"/>
    <property type="match status" value="1"/>
</dbReference>
<keyword evidence="10" id="KW-1185">Reference proteome</keyword>
<evidence type="ECO:0000256" key="5">
    <source>
        <dbReference type="ARBA" id="ARBA00022694"/>
    </source>
</evidence>
<dbReference type="GO" id="GO:0141098">
    <property type="term" value="F:tRNA (cytidine(34)-2'-O)-methyltransferase activity"/>
    <property type="evidence" value="ECO:0007669"/>
    <property type="project" value="RHEA"/>
</dbReference>
<dbReference type="PIRSF" id="PIRSF029256">
    <property type="entry name" value="SpoU_TrmH_prd"/>
    <property type="match status" value="1"/>
</dbReference>
<dbReference type="STRING" id="1249627.D779_0877"/>
<feature type="binding site" evidence="6 7">
    <location>
        <position position="100"/>
    </location>
    <ligand>
        <name>S-adenosyl-L-methionine</name>
        <dbReference type="ChEBI" id="CHEBI:59789"/>
    </ligand>
</feature>
<evidence type="ECO:0000256" key="3">
    <source>
        <dbReference type="ARBA" id="ARBA00022679"/>
    </source>
</evidence>
<evidence type="ECO:0000256" key="4">
    <source>
        <dbReference type="ARBA" id="ARBA00022691"/>
    </source>
</evidence>
<gene>
    <name evidence="6" type="primary">trmL</name>
    <name evidence="9" type="ORF">D779_0877</name>
</gene>
<dbReference type="PANTHER" id="PTHR42971">
    <property type="entry name" value="TRNA (CYTIDINE(34)-2'-O)-METHYLTRANSFERASE"/>
    <property type="match status" value="1"/>
</dbReference>
<feature type="binding site" evidence="6 7">
    <location>
        <position position="130"/>
    </location>
    <ligand>
        <name>S-adenosyl-L-methionine</name>
        <dbReference type="ChEBI" id="CHEBI:59789"/>
    </ligand>
</feature>
<sequence>MFDVILYQPEIPPNTGNIMRLSANLGTRLHLIRPLGFSLDDRLLRRAGLDYREWADVRQHESLEECLEGLGPHRLFAATTRGQAAYTEPDYLPGDAFLFGPETRGLPGDVLEGVVAERRLHVPMRPDNRSLNLSNAVAVILFEAWRQQGFAGAARRPGVGRQ</sequence>
<dbReference type="RefSeq" id="WP_043747962.1">
    <property type="nucleotide sequence ID" value="NZ_AONC01000002.1"/>
</dbReference>
<comment type="subcellular location">
    <subcellularLocation>
        <location evidence="6">Cytoplasm</location>
    </subcellularLocation>
</comment>
<dbReference type="InterPro" id="IPR029026">
    <property type="entry name" value="tRNA_m1G_MTases_N"/>
</dbReference>
<dbReference type="FunFam" id="3.40.1280.10:FF:000002">
    <property type="entry name" value="Peptidylprolyl isomerase"/>
    <property type="match status" value="1"/>
</dbReference>
<comment type="caution">
    <text evidence="6">Lacks conserved residue(s) required for the propagation of feature annotation.</text>
</comment>
<dbReference type="SUPFAM" id="SSF75217">
    <property type="entry name" value="alpha/beta knot"/>
    <property type="match status" value="1"/>
</dbReference>
<dbReference type="HAMAP" id="MF_01885">
    <property type="entry name" value="tRNA_methyltr_TrmL"/>
    <property type="match status" value="1"/>
</dbReference>
<dbReference type="OrthoDB" id="9789043at2"/>
<evidence type="ECO:0000256" key="1">
    <source>
        <dbReference type="ARBA" id="ARBA00022490"/>
    </source>
</evidence>
<dbReference type="GO" id="GO:0042802">
    <property type="term" value="F:identical protein binding"/>
    <property type="evidence" value="ECO:0007669"/>
    <property type="project" value="UniProtKB-ARBA"/>
</dbReference>
<feature type="binding site" evidence="6 7">
    <location>
        <position position="122"/>
    </location>
    <ligand>
        <name>S-adenosyl-L-methionine</name>
        <dbReference type="ChEBI" id="CHEBI:59789"/>
    </ligand>
</feature>
<name>W9W3I3_9GAMM</name>
<keyword evidence="5 6" id="KW-0819">tRNA processing</keyword>
<keyword evidence="3 6" id="KW-0808">Transferase</keyword>
<dbReference type="GO" id="GO:0003723">
    <property type="term" value="F:RNA binding"/>
    <property type="evidence" value="ECO:0007669"/>
    <property type="project" value="InterPro"/>
</dbReference>
<dbReference type="InterPro" id="IPR001537">
    <property type="entry name" value="SpoU_MeTrfase"/>
</dbReference>
<comment type="catalytic activity">
    <reaction evidence="6">
        <text>cytidine(34) in tRNA + S-adenosyl-L-methionine = 2'-O-methylcytidine(34) in tRNA + S-adenosyl-L-homocysteine + H(+)</text>
        <dbReference type="Rhea" id="RHEA:43084"/>
        <dbReference type="Rhea" id="RHEA-COMP:10331"/>
        <dbReference type="Rhea" id="RHEA-COMP:10332"/>
        <dbReference type="ChEBI" id="CHEBI:15378"/>
        <dbReference type="ChEBI" id="CHEBI:57856"/>
        <dbReference type="ChEBI" id="CHEBI:59789"/>
        <dbReference type="ChEBI" id="CHEBI:74495"/>
        <dbReference type="ChEBI" id="CHEBI:82748"/>
        <dbReference type="EC" id="2.1.1.207"/>
    </reaction>
</comment>
<evidence type="ECO:0000256" key="2">
    <source>
        <dbReference type="ARBA" id="ARBA00022603"/>
    </source>
</evidence>
<dbReference type="GO" id="GO:0002131">
    <property type="term" value="P:wobble position cytosine ribose methylation"/>
    <property type="evidence" value="ECO:0007669"/>
    <property type="project" value="TreeGrafter"/>
</dbReference>
<dbReference type="AlphaFoldDB" id="W9W3I3"/>
<dbReference type="PATRIC" id="fig|1249627.3.peg.160"/>
<evidence type="ECO:0000313" key="10">
    <source>
        <dbReference type="Proteomes" id="UP000019460"/>
    </source>
</evidence>
<protein>
    <recommendedName>
        <fullName evidence="6">tRNA (cytidine(34)-2'-O)-methyltransferase</fullName>
        <ecNumber evidence="6">2.1.1.207</ecNumber>
    </recommendedName>
    <alternativeName>
        <fullName evidence="6">tRNA (cytidine/uridine-2'-O-)-methyltransferase TrmL</fullName>
    </alternativeName>
</protein>